<evidence type="ECO:0000313" key="3">
    <source>
        <dbReference type="EMBL" id="PWN18383.1"/>
    </source>
</evidence>
<dbReference type="AlphaFoldDB" id="A0A316U1R3"/>
<dbReference type="CDD" id="cd00067">
    <property type="entry name" value="GAL4"/>
    <property type="match status" value="1"/>
</dbReference>
<organism evidence="3 4">
    <name type="scientific">Pseudomicrostroma glucosiphilum</name>
    <dbReference type="NCBI Taxonomy" id="1684307"/>
    <lineage>
        <taxon>Eukaryota</taxon>
        <taxon>Fungi</taxon>
        <taxon>Dikarya</taxon>
        <taxon>Basidiomycota</taxon>
        <taxon>Ustilaginomycotina</taxon>
        <taxon>Exobasidiomycetes</taxon>
        <taxon>Microstromatales</taxon>
        <taxon>Microstromatales incertae sedis</taxon>
        <taxon>Pseudomicrostroma</taxon>
    </lineage>
</organism>
<reference evidence="3 4" key="1">
    <citation type="journal article" date="2018" name="Mol. Biol. Evol.">
        <title>Broad Genomic Sampling Reveals a Smut Pathogenic Ancestry of the Fungal Clade Ustilaginomycotina.</title>
        <authorList>
            <person name="Kijpornyongpan T."/>
            <person name="Mondo S.J."/>
            <person name="Barry K."/>
            <person name="Sandor L."/>
            <person name="Lee J."/>
            <person name="Lipzen A."/>
            <person name="Pangilinan J."/>
            <person name="LaButti K."/>
            <person name="Hainaut M."/>
            <person name="Henrissat B."/>
            <person name="Grigoriev I.V."/>
            <person name="Spatafora J.W."/>
            <person name="Aime M.C."/>
        </authorList>
    </citation>
    <scope>NUCLEOTIDE SEQUENCE [LARGE SCALE GENOMIC DNA]</scope>
    <source>
        <strain evidence="3 4">MCA 4718</strain>
    </source>
</reference>
<keyword evidence="4" id="KW-1185">Reference proteome</keyword>
<dbReference type="PANTHER" id="PTHR47431">
    <property type="entry name" value="ZN(II)2CYS6 TRANSCRIPTION FACTOR (EUROFUNG)-RELATED"/>
    <property type="match status" value="1"/>
</dbReference>
<evidence type="ECO:0000313" key="4">
    <source>
        <dbReference type="Proteomes" id="UP000245942"/>
    </source>
</evidence>
<dbReference type="GeneID" id="37014974"/>
<dbReference type="Proteomes" id="UP000245942">
    <property type="component" value="Unassembled WGS sequence"/>
</dbReference>
<dbReference type="PROSITE" id="PS50048">
    <property type="entry name" value="ZN2_CY6_FUNGAL_2"/>
    <property type="match status" value="1"/>
</dbReference>
<protein>
    <recommendedName>
        <fullName evidence="2">Zn(2)-C6 fungal-type domain-containing protein</fullName>
    </recommendedName>
</protein>
<accession>A0A316U1R3</accession>
<feature type="region of interest" description="Disordered" evidence="1">
    <location>
        <begin position="122"/>
        <end position="168"/>
    </location>
</feature>
<proteinExistence type="predicted"/>
<evidence type="ECO:0000259" key="2">
    <source>
        <dbReference type="PROSITE" id="PS50048"/>
    </source>
</evidence>
<dbReference type="Gene3D" id="4.10.240.10">
    <property type="entry name" value="Zn(2)-C6 fungal-type DNA-binding domain"/>
    <property type="match status" value="1"/>
</dbReference>
<name>A0A316U1R3_9BASI</name>
<dbReference type="GO" id="GO:0008270">
    <property type="term" value="F:zinc ion binding"/>
    <property type="evidence" value="ECO:0007669"/>
    <property type="project" value="InterPro"/>
</dbReference>
<evidence type="ECO:0000256" key="1">
    <source>
        <dbReference type="SAM" id="MobiDB-lite"/>
    </source>
</evidence>
<dbReference type="SUPFAM" id="SSF57701">
    <property type="entry name" value="Zn2/Cys6 DNA-binding domain"/>
    <property type="match status" value="1"/>
</dbReference>
<feature type="compositionally biased region" description="Polar residues" evidence="1">
    <location>
        <begin position="140"/>
        <end position="150"/>
    </location>
</feature>
<dbReference type="Pfam" id="PF00172">
    <property type="entry name" value="Zn_clus"/>
    <property type="match status" value="1"/>
</dbReference>
<dbReference type="InterPro" id="IPR036864">
    <property type="entry name" value="Zn2-C6_fun-type_DNA-bd_sf"/>
</dbReference>
<dbReference type="GO" id="GO:0000981">
    <property type="term" value="F:DNA-binding transcription factor activity, RNA polymerase II-specific"/>
    <property type="evidence" value="ECO:0007669"/>
    <property type="project" value="InterPro"/>
</dbReference>
<dbReference type="RefSeq" id="XP_025345543.1">
    <property type="nucleotide sequence ID" value="XM_025493240.1"/>
</dbReference>
<sequence>MSGIKRSRNALACLPCRNAKVRCDGTSSPTPSATTSPESCTRCVGLAIACVWMPSQRNGRPKKARSVTTSDLPAEAAFAQSPVPACASGEADTSLTAHTDGEFEDYLWTDWFHNVRPESLSASPFEQSTGALQLPRIPGNTPSQGDQSSGLPLPLPDPTGSRGMQITPCNLGCAPENSTHLSITASTTPSEAASLYSDDWLSLRHRIQGNSPSSSTTQSEVSSRPLYQADRCDEAGLLHFFDTFALSIPVLGDRTTFLATVEPLQISHAVGAATCIGYCTLDGARGDSSREKISDMCATLSAVPAVTQRSEAIALATLDLLLAHLLMALVLYATDDLKGASLQLGKSIDLAGRYGLGDMDPQRQASSTLLFPLLTSDARELGRAAWWELRVTDVMMSATTSGQIPRRLANCQRSRQEPRFPAPQPKASCSDAVYSLRIQAALLMDDCVKDVDSPHSSATTIDRVIILDGTLVNLIARAQSAWLKSVRMLPYHKASYLATQAICLFDTAVLLNA</sequence>
<dbReference type="STRING" id="1684307.A0A316U1R3"/>
<dbReference type="OrthoDB" id="2260578at2759"/>
<feature type="domain" description="Zn(2)-C6 fungal-type" evidence="2">
    <location>
        <begin position="12"/>
        <end position="52"/>
    </location>
</feature>
<dbReference type="EMBL" id="KZ819336">
    <property type="protein sequence ID" value="PWN18383.1"/>
    <property type="molecule type" value="Genomic_DNA"/>
</dbReference>
<dbReference type="InterPro" id="IPR001138">
    <property type="entry name" value="Zn2Cys6_DnaBD"/>
</dbReference>
<feature type="compositionally biased region" description="Polar residues" evidence="1">
    <location>
        <begin position="122"/>
        <end position="131"/>
    </location>
</feature>
<gene>
    <name evidence="3" type="ORF">BCV69DRAFT_285008</name>
</gene>
<dbReference type="PANTHER" id="PTHR47431:SF1">
    <property type="entry name" value="ZN(II)2CYS6 TRANSCRIPTION FACTOR (EUROFUNG)"/>
    <property type="match status" value="1"/>
</dbReference>
<dbReference type="SMART" id="SM00066">
    <property type="entry name" value="GAL4"/>
    <property type="match status" value="1"/>
</dbReference>